<dbReference type="RefSeq" id="WP_345594941.1">
    <property type="nucleotide sequence ID" value="NZ_BAABJG010000055.1"/>
</dbReference>
<protein>
    <submittedName>
        <fullName evidence="1">Uncharacterized protein</fullName>
    </submittedName>
</protein>
<proteinExistence type="predicted"/>
<dbReference type="Proteomes" id="UP001597180">
    <property type="component" value="Unassembled WGS sequence"/>
</dbReference>
<gene>
    <name evidence="1" type="ORF">ACFQ4B_05710</name>
</gene>
<comment type="caution">
    <text evidence="1">The sequence shown here is derived from an EMBL/GenBank/DDBJ whole genome shotgun (WGS) entry which is preliminary data.</text>
</comment>
<reference evidence="2" key="1">
    <citation type="journal article" date="2019" name="Int. J. Syst. Evol. Microbiol.">
        <title>The Global Catalogue of Microorganisms (GCM) 10K type strain sequencing project: providing services to taxonomists for standard genome sequencing and annotation.</title>
        <authorList>
            <consortium name="The Broad Institute Genomics Platform"/>
            <consortium name="The Broad Institute Genome Sequencing Center for Infectious Disease"/>
            <person name="Wu L."/>
            <person name="Ma J."/>
        </authorList>
    </citation>
    <scope>NUCLEOTIDE SEQUENCE [LARGE SCALE GENOMIC DNA]</scope>
    <source>
        <strain evidence="2">CCUG 53270</strain>
    </source>
</reference>
<evidence type="ECO:0000313" key="2">
    <source>
        <dbReference type="Proteomes" id="UP001597180"/>
    </source>
</evidence>
<dbReference type="EMBL" id="JBHTLU010000012">
    <property type="protein sequence ID" value="MFD1219605.1"/>
    <property type="molecule type" value="Genomic_DNA"/>
</dbReference>
<sequence>MDKYSVGHKVKLSTSGLYRLFGGENSLKERYQDQDAIISEVISEEGYYLIAFQDNFVTSVTDNEITLVEGESASSEKGYFETLATDIGKLVDKKQIAYGNSVDKTYRLMQIYLEKWRNEDNTYTIPESLIKHILLQVRIIDKQNRIFNNPAADLMQENCYLDITGYGLLGHRMME</sequence>
<keyword evidence="2" id="KW-1185">Reference proteome</keyword>
<name>A0ABW3UGA5_9BACL</name>
<organism evidence="1 2">
    <name type="scientific">Paenibacillus vulneris</name>
    <dbReference type="NCBI Taxonomy" id="1133364"/>
    <lineage>
        <taxon>Bacteria</taxon>
        <taxon>Bacillati</taxon>
        <taxon>Bacillota</taxon>
        <taxon>Bacilli</taxon>
        <taxon>Bacillales</taxon>
        <taxon>Paenibacillaceae</taxon>
        <taxon>Paenibacillus</taxon>
    </lineage>
</organism>
<evidence type="ECO:0000313" key="1">
    <source>
        <dbReference type="EMBL" id="MFD1219605.1"/>
    </source>
</evidence>
<accession>A0ABW3UGA5</accession>